<dbReference type="InterPro" id="IPR011989">
    <property type="entry name" value="ARM-like"/>
</dbReference>
<evidence type="ECO:0000259" key="11">
    <source>
        <dbReference type="Pfam" id="PF19282"/>
    </source>
</evidence>
<dbReference type="GO" id="GO:0000049">
    <property type="term" value="F:tRNA binding"/>
    <property type="evidence" value="ECO:0007669"/>
    <property type="project" value="UniProtKB-UniRule"/>
</dbReference>
<dbReference type="GO" id="GO:0016363">
    <property type="term" value="C:nuclear matrix"/>
    <property type="evidence" value="ECO:0007669"/>
    <property type="project" value="TreeGrafter"/>
</dbReference>
<dbReference type="GO" id="GO:0031267">
    <property type="term" value="F:small GTPase binding"/>
    <property type="evidence" value="ECO:0007669"/>
    <property type="project" value="InterPro"/>
</dbReference>
<proteinExistence type="inferred from homology"/>
<evidence type="ECO:0000256" key="1">
    <source>
        <dbReference type="ARBA" id="ARBA00004496"/>
    </source>
</evidence>
<dbReference type="Proteomes" id="UP001176521">
    <property type="component" value="Unassembled WGS sequence"/>
</dbReference>
<dbReference type="Pfam" id="PF19282">
    <property type="entry name" value="Exportin-T"/>
    <property type="match status" value="2"/>
</dbReference>
<name>A0AAN6GEQ0_9BASI</name>
<evidence type="ECO:0000256" key="4">
    <source>
        <dbReference type="ARBA" id="ARBA00022448"/>
    </source>
</evidence>
<evidence type="ECO:0000256" key="6">
    <source>
        <dbReference type="ARBA" id="ARBA00022555"/>
    </source>
</evidence>
<dbReference type="PANTHER" id="PTHR15952:SF11">
    <property type="entry name" value="EXPORTIN-T"/>
    <property type="match status" value="1"/>
</dbReference>
<dbReference type="InterPro" id="IPR045546">
    <property type="entry name" value="Exportin-T_C"/>
</dbReference>
<dbReference type="Gene3D" id="1.25.10.10">
    <property type="entry name" value="Leucine-rich Repeat Variant"/>
    <property type="match status" value="1"/>
</dbReference>
<evidence type="ECO:0000256" key="7">
    <source>
        <dbReference type="ARBA" id="ARBA00022884"/>
    </source>
</evidence>
<keyword evidence="5 9" id="KW-0963">Cytoplasm</keyword>
<keyword evidence="6 9" id="KW-0820">tRNA-binding</keyword>
<organism evidence="12 13">
    <name type="scientific">Tilletia horrida</name>
    <dbReference type="NCBI Taxonomy" id="155126"/>
    <lineage>
        <taxon>Eukaryota</taxon>
        <taxon>Fungi</taxon>
        <taxon>Dikarya</taxon>
        <taxon>Basidiomycota</taxon>
        <taxon>Ustilaginomycotina</taxon>
        <taxon>Exobasidiomycetes</taxon>
        <taxon>Tilletiales</taxon>
        <taxon>Tilletiaceae</taxon>
        <taxon>Tilletia</taxon>
    </lineage>
</organism>
<feature type="domain" description="Exportin-1/Importin-beta-like" evidence="10">
    <location>
        <begin position="114"/>
        <end position="307"/>
    </location>
</feature>
<dbReference type="Pfam" id="PF08389">
    <property type="entry name" value="Xpo1"/>
    <property type="match status" value="1"/>
</dbReference>
<reference evidence="12" key="1">
    <citation type="journal article" date="2023" name="PhytoFront">
        <title>Draft Genome Resources of Seven Strains of Tilletia horrida, Causal Agent of Kernel Smut of Rice.</title>
        <authorList>
            <person name="Khanal S."/>
            <person name="Antony Babu S."/>
            <person name="Zhou X.G."/>
        </authorList>
    </citation>
    <scope>NUCLEOTIDE SEQUENCE</scope>
    <source>
        <strain evidence="12">TX3</strain>
    </source>
</reference>
<dbReference type="InterPro" id="IPR040017">
    <property type="entry name" value="XPOT"/>
</dbReference>
<evidence type="ECO:0000256" key="8">
    <source>
        <dbReference type="ARBA" id="ARBA00023242"/>
    </source>
</evidence>
<keyword evidence="8 9" id="KW-0539">Nucleus</keyword>
<dbReference type="InterPro" id="IPR013598">
    <property type="entry name" value="Exportin-1/Importin-b-like"/>
</dbReference>
<dbReference type="EMBL" id="JAPDMQ010000146">
    <property type="protein sequence ID" value="KAK0533042.1"/>
    <property type="molecule type" value="Genomic_DNA"/>
</dbReference>
<keyword evidence="4 9" id="KW-0813">Transport</keyword>
<evidence type="ECO:0000313" key="13">
    <source>
        <dbReference type="Proteomes" id="UP001176521"/>
    </source>
</evidence>
<dbReference type="GO" id="GO:0071528">
    <property type="term" value="P:tRNA re-export from nucleus"/>
    <property type="evidence" value="ECO:0007669"/>
    <property type="project" value="UniProtKB-UniRule"/>
</dbReference>
<dbReference type="GO" id="GO:0005737">
    <property type="term" value="C:cytoplasm"/>
    <property type="evidence" value="ECO:0007669"/>
    <property type="project" value="UniProtKB-SubCell"/>
</dbReference>
<comment type="similarity">
    <text evidence="2 9">Belongs to the exportin family.</text>
</comment>
<comment type="function">
    <text evidence="9">tRNA nucleus export receptor which facilitates tRNA translocation across the nuclear pore complex.</text>
</comment>
<dbReference type="PANTHER" id="PTHR15952">
    <property type="entry name" value="EXPORTIN-T/LOS1"/>
    <property type="match status" value="1"/>
</dbReference>
<feature type="domain" description="Exportin-T C-terminal" evidence="11">
    <location>
        <begin position="598"/>
        <end position="1124"/>
    </location>
</feature>
<accession>A0AAN6GEQ0</accession>
<evidence type="ECO:0000256" key="2">
    <source>
        <dbReference type="ARBA" id="ARBA00009466"/>
    </source>
</evidence>
<gene>
    <name evidence="12" type="primary">LOS1</name>
    <name evidence="12" type="ORF">OC842_003110</name>
</gene>
<dbReference type="SUPFAM" id="SSF48371">
    <property type="entry name" value="ARM repeat"/>
    <property type="match status" value="1"/>
</dbReference>
<evidence type="ECO:0000256" key="5">
    <source>
        <dbReference type="ARBA" id="ARBA00022490"/>
    </source>
</evidence>
<comment type="subcellular location">
    <subcellularLocation>
        <location evidence="1 9">Cytoplasm</location>
    </subcellularLocation>
    <subcellularLocation>
        <location evidence="9">Nucleus</location>
    </subcellularLocation>
    <text evidence="9">Shuttles between the nucleus and the cytoplasm.</text>
</comment>
<dbReference type="GO" id="GO:0005643">
    <property type="term" value="C:nuclear pore"/>
    <property type="evidence" value="ECO:0007669"/>
    <property type="project" value="TreeGrafter"/>
</dbReference>
<dbReference type="AlphaFoldDB" id="A0AAN6GEQ0"/>
<evidence type="ECO:0000256" key="9">
    <source>
        <dbReference type="RuleBase" id="RU366037"/>
    </source>
</evidence>
<evidence type="ECO:0000313" key="12">
    <source>
        <dbReference type="EMBL" id="KAK0533042.1"/>
    </source>
</evidence>
<protein>
    <recommendedName>
        <fullName evidence="3 9">Exportin-T</fullName>
    </recommendedName>
    <alternativeName>
        <fullName evidence="9">Exportin(tRNA)</fullName>
    </alternativeName>
    <alternativeName>
        <fullName evidence="9">tRNA exportin</fullName>
    </alternativeName>
</protein>
<feature type="domain" description="Exportin-T C-terminal" evidence="11">
    <location>
        <begin position="384"/>
        <end position="564"/>
    </location>
</feature>
<dbReference type="InterPro" id="IPR016024">
    <property type="entry name" value="ARM-type_fold"/>
</dbReference>
<comment type="caution">
    <text evidence="12">The sequence shown here is derived from an EMBL/GenBank/DDBJ whole genome shotgun (WGS) entry which is preliminary data.</text>
</comment>
<keyword evidence="13" id="KW-1185">Reference proteome</keyword>
<sequence>MASTEEQIVSAVNLASDPRQDPAVIQQALNFLETLKASTVETWAAGWNVFASTQPRHDTQPRIFGLNLTDDFLQESVSNHPDPVAAVSFLQDEALRYVHREYVEATTETDAGVAFVKNKVAQTLTILILQSFNLPSSTSILPAFFDLIRAHPAQSPSLSGPGGAANPPINAAATDLVMRVFHDLSLSLGSDVNLRQIRSRDRLQRDAAIRDEFRANYAPRLAETVWKVLEECALRLESDQGASADSSPRALTKPAAVVITCMALQLVGDYVTWIDINLMVQPNTIALLYRLLGHEVPEIRIAAADALTEIIAKGTKPVDKIQLLASLNPLQLLTDYEASTRSVSPDSSEYDAVETFRDRLARLAGSVALEYARVAGATDADDGTKQEAEHHFLRYAGLLLSFLTDRSDQVTDQVIPAIKYMLDLYKKQAKKAAAATYPPPEKLEFIQTLMVGILTKSQYRENLEWSGLGMMTQNSDDGSVDEEESRFEETRRNLQMLMRAIATIDESLFTGPVIQFITSTFSTYATAASSGDASSAISWQAVELALSLLYLFGEILVQAQGSVKTGLTPNTYVQVPTNLLPQGRAARVKLTSDEYATMPLSSLGELVQLLVSSQVSGYPHPAAQLITFECLVRYHGFFNTRPAQIGDVLPSFLDARGIHHPEEKIRLRVFYHFSRFIKDTRSFIPPNYVEQMVQSMQDLLNVHAILPSVGPDEDPLAKANETAGTFDSQLNLFELVGVLITLPGTSQDAKVTMLKSVTEQQLVELRAQTEAFNASAPNPQIILQVHHLMLALSSLAKGFDGHEHVKATTEPAWVAVLKTVVEQILVSLSTLRRFLIIRNAARGAFSRIVPTMGRLFLPYVSTMIEALLNEMGEAELADFMTFITLFVNKFPVEVTETLNALVTDLFMRIFHFINQPITGTDDEVQRNELQKAYLNFINSMVGHGVVAVLRSEKNLPLFDAVLESITFCARQENAHVRKSAFALLSRLIVVYTGGPETGNTATTSGGKVDAGTTAAANGTNAKGSLAIPGFEQFIYERLVSLCFEVSGQPSFSLGDALAQVVLGEIAVLLKTVYEQRGDEAISYLSEVYLPGVQCPPQMAAELGAALKVQDAKTFKRSLNAFLTELKKGSA</sequence>
<evidence type="ECO:0000259" key="10">
    <source>
        <dbReference type="Pfam" id="PF08389"/>
    </source>
</evidence>
<keyword evidence="7 9" id="KW-0694">RNA-binding</keyword>
<evidence type="ECO:0000256" key="3">
    <source>
        <dbReference type="ARBA" id="ARBA00018928"/>
    </source>
</evidence>